<dbReference type="PANTHER" id="PTHR47019">
    <property type="entry name" value="LIPID II FLIPPASE MURJ"/>
    <property type="match status" value="1"/>
</dbReference>
<dbReference type="GO" id="GO:0009252">
    <property type="term" value="P:peptidoglycan biosynthetic process"/>
    <property type="evidence" value="ECO:0007669"/>
    <property type="project" value="UniProtKB-UniRule"/>
</dbReference>
<evidence type="ECO:0000256" key="3">
    <source>
        <dbReference type="ARBA" id="ARBA00022692"/>
    </source>
</evidence>
<evidence type="ECO:0000256" key="6">
    <source>
        <dbReference type="ARBA" id="ARBA00022989"/>
    </source>
</evidence>
<feature type="transmembrane region" description="Helical" evidence="10">
    <location>
        <begin position="123"/>
        <end position="143"/>
    </location>
</feature>
<accession>A0AA41R6N5</accession>
<dbReference type="NCBIfam" id="TIGR01695">
    <property type="entry name" value="murJ_mviN"/>
    <property type="match status" value="1"/>
</dbReference>
<dbReference type="GO" id="GO:0071555">
    <property type="term" value="P:cell wall organization"/>
    <property type="evidence" value="ECO:0007669"/>
    <property type="project" value="UniProtKB-UniRule"/>
</dbReference>
<feature type="transmembrane region" description="Helical" evidence="10">
    <location>
        <begin position="265"/>
        <end position="290"/>
    </location>
</feature>
<feature type="transmembrane region" description="Helical" evidence="10">
    <location>
        <begin position="194"/>
        <end position="215"/>
    </location>
</feature>
<dbReference type="GO" id="GO:0008360">
    <property type="term" value="P:regulation of cell shape"/>
    <property type="evidence" value="ECO:0007669"/>
    <property type="project" value="UniProtKB-UniRule"/>
</dbReference>
<dbReference type="PRINTS" id="PR01806">
    <property type="entry name" value="VIRFACTRMVIN"/>
</dbReference>
<dbReference type="GO" id="GO:0015648">
    <property type="term" value="F:lipid-linked peptidoglycan transporter activity"/>
    <property type="evidence" value="ECO:0007669"/>
    <property type="project" value="UniProtKB-UniRule"/>
</dbReference>
<evidence type="ECO:0000256" key="5">
    <source>
        <dbReference type="ARBA" id="ARBA00022984"/>
    </source>
</evidence>
<feature type="transmembrane region" description="Helical" evidence="10">
    <location>
        <begin position="420"/>
        <end position="438"/>
    </location>
</feature>
<evidence type="ECO:0000256" key="10">
    <source>
        <dbReference type="HAMAP-Rule" id="MF_02078"/>
    </source>
</evidence>
<feature type="transmembrane region" description="Helical" evidence="10">
    <location>
        <begin position="444"/>
        <end position="465"/>
    </location>
</feature>
<evidence type="ECO:0000313" key="12">
    <source>
        <dbReference type="EMBL" id="MCJ8502552.1"/>
    </source>
</evidence>
<name>A0AA41R6N5_9BACT</name>
<comment type="caution">
    <text evidence="12">The sequence shown here is derived from an EMBL/GenBank/DDBJ whole genome shotgun (WGS) entry which is preliminary data.</text>
</comment>
<comment type="subcellular location">
    <subcellularLocation>
        <location evidence="1 10">Cell membrane</location>
        <topology evidence="1 10">Multi-pass membrane protein</topology>
    </subcellularLocation>
</comment>
<keyword evidence="4 10" id="KW-0133">Cell shape</keyword>
<evidence type="ECO:0000256" key="4">
    <source>
        <dbReference type="ARBA" id="ARBA00022960"/>
    </source>
</evidence>
<organism evidence="12 13">
    <name type="scientific">Desulfatitalea alkaliphila</name>
    <dbReference type="NCBI Taxonomy" id="2929485"/>
    <lineage>
        <taxon>Bacteria</taxon>
        <taxon>Pseudomonadati</taxon>
        <taxon>Thermodesulfobacteriota</taxon>
        <taxon>Desulfobacteria</taxon>
        <taxon>Desulfobacterales</taxon>
        <taxon>Desulfosarcinaceae</taxon>
        <taxon>Desulfatitalea</taxon>
    </lineage>
</organism>
<dbReference type="PANTHER" id="PTHR47019:SF1">
    <property type="entry name" value="LIPID II FLIPPASE MURJ"/>
    <property type="match status" value="1"/>
</dbReference>
<dbReference type="CDD" id="cd13123">
    <property type="entry name" value="MATE_MurJ_like"/>
    <property type="match status" value="1"/>
</dbReference>
<dbReference type="InterPro" id="IPR051050">
    <property type="entry name" value="Lipid_II_flippase_MurJ/MviN"/>
</dbReference>
<feature type="transmembrane region" description="Helical" evidence="10">
    <location>
        <begin position="349"/>
        <end position="370"/>
    </location>
</feature>
<evidence type="ECO:0000256" key="1">
    <source>
        <dbReference type="ARBA" id="ARBA00004651"/>
    </source>
</evidence>
<evidence type="ECO:0000256" key="9">
    <source>
        <dbReference type="ARBA" id="ARBA00061532"/>
    </source>
</evidence>
<feature type="transmembrane region" description="Helical" evidence="10">
    <location>
        <begin position="511"/>
        <end position="531"/>
    </location>
</feature>
<gene>
    <name evidence="10 12" type="primary">murJ</name>
    <name evidence="12" type="ORF">MRX98_18390</name>
</gene>
<evidence type="ECO:0000313" key="13">
    <source>
        <dbReference type="Proteomes" id="UP001165427"/>
    </source>
</evidence>
<keyword evidence="7 10" id="KW-0472">Membrane</keyword>
<dbReference type="GO" id="GO:0005886">
    <property type="term" value="C:plasma membrane"/>
    <property type="evidence" value="ECO:0007669"/>
    <property type="project" value="UniProtKB-SubCell"/>
</dbReference>
<sequence length="554" mass="58823">MSIIFRKGLRISPEDAPSPSATSPDDTASVAEQANVARRAGMVGGATLLSRLLGAVRDVVMASFFGTGMAAEAFIVAFRLPEFLRRLLGEGSLSIAFVPVYTDYVHRQGRAGADRMAGSALRALALLLALATAVCILLVPWWVQVVAPGFAHTPEKFSLTVALARAMTPYLWCVGLMALCMGILNVLGHFAAPAFSPVCLNLAMIGALVIGVGFGNSDGDLAMWLAAGVVLGGVLQLGLQVPFLLRYRFPLWRRAPIWHPALARIVKLMGPVLFGAAVFQINSLVVILLASWLPQGSVAYLYYADRLVQFPLGVFGFAVATAVLPTMARQTAEGRIDAMGRTCGQAIGLVCFITLPATVGLIVLREPIVALLFQRGAFDTQSMQLTAGALLYYAMGLWAFAAVRIVLNAFYALEDTRTPVCVAAVSISVNALLGWWLMGFMAHNGLALALTLSSVVNFLLLTLFLRRRLGAMGWREIASSVAKSGICAAIMGVLVWGLAGQMLPGDGRVGLALLPGLLVCIGAGALIYATAARIMGVEALEVLRQIIPGRIAKR</sequence>
<dbReference type="Pfam" id="PF03023">
    <property type="entry name" value="MurJ"/>
    <property type="match status" value="1"/>
</dbReference>
<feature type="transmembrane region" description="Helical" evidence="10">
    <location>
        <begin position="390"/>
        <end position="413"/>
    </location>
</feature>
<reference evidence="12" key="1">
    <citation type="submission" date="2022-04" db="EMBL/GenBank/DDBJ databases">
        <title>Desulfatitalea alkaliphila sp. nov., a novel anaerobic sulfate-reducing bacterium isolated from terrestrial mud volcano, Taman Peninsula, Russia.</title>
        <authorList>
            <person name="Khomyakova M.A."/>
            <person name="Merkel A.Y."/>
            <person name="Slobodkin A.I."/>
        </authorList>
    </citation>
    <scope>NUCLEOTIDE SEQUENCE</scope>
    <source>
        <strain evidence="12">M08but</strain>
    </source>
</reference>
<protein>
    <recommendedName>
        <fullName evidence="10">Probable lipid II flippase MurJ</fullName>
    </recommendedName>
</protein>
<keyword evidence="6 10" id="KW-1133">Transmembrane helix</keyword>
<keyword evidence="10 11" id="KW-0961">Cell wall biogenesis/degradation</keyword>
<keyword evidence="13" id="KW-1185">Reference proteome</keyword>
<dbReference type="AlphaFoldDB" id="A0AA41R6N5"/>
<feature type="transmembrane region" description="Helical" evidence="10">
    <location>
        <begin position="310"/>
        <end position="328"/>
    </location>
</feature>
<keyword evidence="2 10" id="KW-1003">Cell membrane</keyword>
<evidence type="ECO:0000256" key="7">
    <source>
        <dbReference type="ARBA" id="ARBA00023136"/>
    </source>
</evidence>
<keyword evidence="10 11" id="KW-0813">Transport</keyword>
<comment type="function">
    <text evidence="8 10 11">Involved in peptidoglycan biosynthesis. Transports lipid-linked peptidoglycan precursors from the inner to the outer leaflet of the cytoplasmic membrane.</text>
</comment>
<keyword evidence="5 10" id="KW-0573">Peptidoglycan synthesis</keyword>
<dbReference type="Proteomes" id="UP001165427">
    <property type="component" value="Unassembled WGS sequence"/>
</dbReference>
<feature type="transmembrane region" description="Helical" evidence="10">
    <location>
        <begin position="163"/>
        <end position="187"/>
    </location>
</feature>
<dbReference type="GO" id="GO:0034204">
    <property type="term" value="P:lipid translocation"/>
    <property type="evidence" value="ECO:0007669"/>
    <property type="project" value="TreeGrafter"/>
</dbReference>
<comment type="pathway">
    <text evidence="10">Cell wall biogenesis; peptidoglycan biosynthesis.</text>
</comment>
<comment type="similarity">
    <text evidence="9 10 11">Belongs to the MurJ/MviN family.</text>
</comment>
<feature type="transmembrane region" description="Helical" evidence="10">
    <location>
        <begin position="221"/>
        <end position="245"/>
    </location>
</feature>
<dbReference type="HAMAP" id="MF_02078">
    <property type="entry name" value="MurJ_MviN"/>
    <property type="match status" value="1"/>
</dbReference>
<dbReference type="PIRSF" id="PIRSF002869">
    <property type="entry name" value="MviN"/>
    <property type="match status" value="1"/>
</dbReference>
<keyword evidence="3 10" id="KW-0812">Transmembrane</keyword>
<dbReference type="InterPro" id="IPR004268">
    <property type="entry name" value="MurJ"/>
</dbReference>
<dbReference type="RefSeq" id="WP_246913505.1">
    <property type="nucleotide sequence ID" value="NZ_JALJRB010000028.1"/>
</dbReference>
<feature type="transmembrane region" description="Helical" evidence="10">
    <location>
        <begin position="477"/>
        <end position="499"/>
    </location>
</feature>
<evidence type="ECO:0000256" key="2">
    <source>
        <dbReference type="ARBA" id="ARBA00022475"/>
    </source>
</evidence>
<dbReference type="EMBL" id="JALJRB010000028">
    <property type="protein sequence ID" value="MCJ8502552.1"/>
    <property type="molecule type" value="Genomic_DNA"/>
</dbReference>
<evidence type="ECO:0000256" key="11">
    <source>
        <dbReference type="PIRNR" id="PIRNR002869"/>
    </source>
</evidence>
<proteinExistence type="inferred from homology"/>
<evidence type="ECO:0000256" key="8">
    <source>
        <dbReference type="ARBA" id="ARBA00060041"/>
    </source>
</evidence>